<name>A0ABU0H868_9HYPH</name>
<evidence type="ECO:0000313" key="2">
    <source>
        <dbReference type="Proteomes" id="UP001241603"/>
    </source>
</evidence>
<gene>
    <name evidence="1" type="ORF">QO014_002357</name>
</gene>
<dbReference type="EMBL" id="JAUSVO010000003">
    <property type="protein sequence ID" value="MDQ0437965.1"/>
    <property type="molecule type" value="Genomic_DNA"/>
</dbReference>
<dbReference type="InterPro" id="IPR056914">
    <property type="entry name" value="Gp53-like"/>
</dbReference>
<sequence length="165" mass="16224">MGNAITYRMAAGVPGAVNRVEHATITPEVIDSGTPPTVYGAFVKVVTGKIQPLASGDAGTVAKGLLVRPFPTSGNGTDGLGTSTPPTSGICDVLRRGYIMATLKLGTAAKDGQVYAVTTAGGSVVVGDIVTSASPAGGGTGVAVTNAFFTGPADAGGIVEIAYNI</sequence>
<protein>
    <recommendedName>
        <fullName evidence="3">Bacteriophage protein</fullName>
    </recommendedName>
</protein>
<dbReference type="Pfam" id="PF23982">
    <property type="entry name" value="XM1_gp53_minor_capsid"/>
    <property type="match status" value="1"/>
</dbReference>
<keyword evidence="2" id="KW-1185">Reference proteome</keyword>
<comment type="caution">
    <text evidence="1">The sequence shown here is derived from an EMBL/GenBank/DDBJ whole genome shotgun (WGS) entry which is preliminary data.</text>
</comment>
<organism evidence="1 2">
    <name type="scientific">Kaistia dalseonensis</name>
    <dbReference type="NCBI Taxonomy" id="410840"/>
    <lineage>
        <taxon>Bacteria</taxon>
        <taxon>Pseudomonadati</taxon>
        <taxon>Pseudomonadota</taxon>
        <taxon>Alphaproteobacteria</taxon>
        <taxon>Hyphomicrobiales</taxon>
        <taxon>Kaistiaceae</taxon>
        <taxon>Kaistia</taxon>
    </lineage>
</organism>
<dbReference type="Proteomes" id="UP001241603">
    <property type="component" value="Unassembled WGS sequence"/>
</dbReference>
<evidence type="ECO:0008006" key="3">
    <source>
        <dbReference type="Google" id="ProtNLM"/>
    </source>
</evidence>
<dbReference type="RefSeq" id="WP_266348890.1">
    <property type="nucleotide sequence ID" value="NZ_JAPKNG010000003.1"/>
</dbReference>
<accession>A0ABU0H868</accession>
<reference evidence="1 2" key="1">
    <citation type="submission" date="2023-07" db="EMBL/GenBank/DDBJ databases">
        <title>Genomic Encyclopedia of Type Strains, Phase IV (KMG-IV): sequencing the most valuable type-strain genomes for metagenomic binning, comparative biology and taxonomic classification.</title>
        <authorList>
            <person name="Goeker M."/>
        </authorList>
    </citation>
    <scope>NUCLEOTIDE SEQUENCE [LARGE SCALE GENOMIC DNA]</scope>
    <source>
        <strain evidence="1 2">B6-8</strain>
    </source>
</reference>
<proteinExistence type="predicted"/>
<evidence type="ECO:0000313" key="1">
    <source>
        <dbReference type="EMBL" id="MDQ0437965.1"/>
    </source>
</evidence>